<dbReference type="EMBL" id="LR593887">
    <property type="protein sequence ID" value="VTR97054.1"/>
    <property type="molecule type" value="Genomic_DNA"/>
</dbReference>
<reference evidence="1" key="1">
    <citation type="submission" date="2019-04" db="EMBL/GenBank/DDBJ databases">
        <authorList>
            <consortium name="Science for Life Laboratories"/>
        </authorList>
    </citation>
    <scope>NUCLEOTIDE SEQUENCE</scope>
    <source>
        <strain evidence="1">MBLW1</strain>
    </source>
</reference>
<keyword evidence="2" id="KW-1185">Reference proteome</keyword>
<dbReference type="RefSeq" id="WP_162655989.1">
    <property type="nucleotide sequence ID" value="NZ_LR593887.1"/>
</dbReference>
<evidence type="ECO:0000313" key="1">
    <source>
        <dbReference type="EMBL" id="VIP00818.1"/>
    </source>
</evidence>
<dbReference type="EMBL" id="LR586016">
    <property type="protein sequence ID" value="VIP00818.1"/>
    <property type="molecule type" value="Genomic_DNA"/>
</dbReference>
<dbReference type="InParanoid" id="A0A6C2YH16"/>
<organism evidence="1">
    <name type="scientific">Tuwongella immobilis</name>
    <dbReference type="NCBI Taxonomy" id="692036"/>
    <lineage>
        <taxon>Bacteria</taxon>
        <taxon>Pseudomonadati</taxon>
        <taxon>Planctomycetota</taxon>
        <taxon>Planctomycetia</taxon>
        <taxon>Gemmatales</taxon>
        <taxon>Gemmataceae</taxon>
        <taxon>Tuwongella</taxon>
    </lineage>
</organism>
<name>A0A6C2YH16_9BACT</name>
<evidence type="ECO:0000313" key="2">
    <source>
        <dbReference type="Proteomes" id="UP000464378"/>
    </source>
</evidence>
<sequence length="81" mass="9060">MDFNAEIELLRNHLLQQGLFPIACVESGTVGRGDDESLVVHFSKHSPPLPGEEHLEYFDTPSTICVSLNLRTGKITIHEQM</sequence>
<gene>
    <name evidence="1" type="ORF">GMBLW1_31420</name>
</gene>
<proteinExistence type="predicted"/>
<dbReference type="KEGG" id="tim:GMBLW1_31420"/>
<accession>A0A6C2YH16</accession>
<dbReference type="Proteomes" id="UP000464378">
    <property type="component" value="Chromosome"/>
</dbReference>
<protein>
    <submittedName>
        <fullName evidence="1">Uncharacterized protein</fullName>
    </submittedName>
</protein>
<dbReference type="AlphaFoldDB" id="A0A6C2YH16"/>